<gene>
    <name evidence="4" type="ORF">CHLNCDRAFT_142855</name>
</gene>
<evidence type="ECO:0000256" key="2">
    <source>
        <dbReference type="ARBA" id="ARBA00022679"/>
    </source>
</evidence>
<dbReference type="InterPro" id="IPR029063">
    <property type="entry name" value="SAM-dependent_MTases_sf"/>
</dbReference>
<feature type="compositionally biased region" description="Polar residues" evidence="3">
    <location>
        <begin position="35"/>
        <end position="48"/>
    </location>
</feature>
<dbReference type="Pfam" id="PF03602">
    <property type="entry name" value="Cons_hypoth95"/>
    <property type="match status" value="1"/>
</dbReference>
<dbReference type="GO" id="GO:0031167">
    <property type="term" value="P:rRNA methylation"/>
    <property type="evidence" value="ECO:0007669"/>
    <property type="project" value="InterPro"/>
</dbReference>
<dbReference type="OrthoDB" id="3548at2759"/>
<dbReference type="SUPFAM" id="SSF53335">
    <property type="entry name" value="S-adenosyl-L-methionine-dependent methyltransferases"/>
    <property type="match status" value="1"/>
</dbReference>
<keyword evidence="5" id="KW-1185">Reference proteome</keyword>
<name>E1Z8X2_CHLVA</name>
<protein>
    <submittedName>
        <fullName evidence="4">Uncharacterized protein</fullName>
    </submittedName>
</protein>
<proteinExistence type="predicted"/>
<evidence type="ECO:0000313" key="4">
    <source>
        <dbReference type="EMBL" id="EFN57415.1"/>
    </source>
</evidence>
<feature type="compositionally biased region" description="Low complexity" evidence="3">
    <location>
        <begin position="85"/>
        <end position="106"/>
    </location>
</feature>
<dbReference type="PANTHER" id="PTHR43542">
    <property type="entry name" value="METHYLTRANSFERASE"/>
    <property type="match status" value="1"/>
</dbReference>
<feature type="compositionally biased region" description="Low complexity" evidence="3">
    <location>
        <begin position="195"/>
        <end position="210"/>
    </location>
</feature>
<dbReference type="KEGG" id="cvr:CHLNCDRAFT_142855"/>
<feature type="region of interest" description="Disordered" evidence="3">
    <location>
        <begin position="172"/>
        <end position="210"/>
    </location>
</feature>
<keyword evidence="2" id="KW-0808">Transferase</keyword>
<feature type="compositionally biased region" description="Gly residues" evidence="3">
    <location>
        <begin position="248"/>
        <end position="258"/>
    </location>
</feature>
<keyword evidence="1" id="KW-0489">Methyltransferase</keyword>
<feature type="compositionally biased region" description="Acidic residues" evidence="3">
    <location>
        <begin position="329"/>
        <end position="343"/>
    </location>
</feature>
<dbReference type="Gene3D" id="3.40.50.150">
    <property type="entry name" value="Vaccinia Virus protein VP39"/>
    <property type="match status" value="1"/>
</dbReference>
<dbReference type="InterPro" id="IPR004398">
    <property type="entry name" value="RNA_MeTrfase_RsmD"/>
</dbReference>
<dbReference type="GO" id="GO:0008168">
    <property type="term" value="F:methyltransferase activity"/>
    <property type="evidence" value="ECO:0007669"/>
    <property type="project" value="UniProtKB-KW"/>
</dbReference>
<reference evidence="4 5" key="1">
    <citation type="journal article" date="2010" name="Plant Cell">
        <title>The Chlorella variabilis NC64A genome reveals adaptation to photosymbiosis, coevolution with viruses, and cryptic sex.</title>
        <authorList>
            <person name="Blanc G."/>
            <person name="Duncan G."/>
            <person name="Agarkova I."/>
            <person name="Borodovsky M."/>
            <person name="Gurnon J."/>
            <person name="Kuo A."/>
            <person name="Lindquist E."/>
            <person name="Lucas S."/>
            <person name="Pangilinan J."/>
            <person name="Polle J."/>
            <person name="Salamov A."/>
            <person name="Terry A."/>
            <person name="Yamada T."/>
            <person name="Dunigan D.D."/>
            <person name="Grigoriev I.V."/>
            <person name="Claverie J.M."/>
            <person name="Van Etten J.L."/>
        </authorList>
    </citation>
    <scope>NUCLEOTIDE SEQUENCE [LARGE SCALE GENOMIC DNA]</scope>
    <source>
        <strain evidence="4 5">NC64A</strain>
    </source>
</reference>
<evidence type="ECO:0000313" key="5">
    <source>
        <dbReference type="Proteomes" id="UP000008141"/>
    </source>
</evidence>
<dbReference type="RefSeq" id="XP_005849517.1">
    <property type="nucleotide sequence ID" value="XM_005849455.1"/>
</dbReference>
<evidence type="ECO:0000256" key="3">
    <source>
        <dbReference type="SAM" id="MobiDB-lite"/>
    </source>
</evidence>
<organism evidence="5">
    <name type="scientific">Chlorella variabilis</name>
    <name type="common">Green alga</name>
    <dbReference type="NCBI Taxonomy" id="554065"/>
    <lineage>
        <taxon>Eukaryota</taxon>
        <taxon>Viridiplantae</taxon>
        <taxon>Chlorophyta</taxon>
        <taxon>core chlorophytes</taxon>
        <taxon>Trebouxiophyceae</taxon>
        <taxon>Chlorellales</taxon>
        <taxon>Chlorellaceae</taxon>
        <taxon>Chlorella clade</taxon>
        <taxon>Chlorella</taxon>
    </lineage>
</organism>
<dbReference type="AlphaFoldDB" id="E1Z8X2"/>
<dbReference type="InParanoid" id="E1Z8X2"/>
<evidence type="ECO:0000256" key="1">
    <source>
        <dbReference type="ARBA" id="ARBA00022603"/>
    </source>
</evidence>
<feature type="region of interest" description="Disordered" evidence="3">
    <location>
        <begin position="329"/>
        <end position="366"/>
    </location>
</feature>
<dbReference type="GeneID" id="17356895"/>
<dbReference type="EMBL" id="GL433839">
    <property type="protein sequence ID" value="EFN57415.1"/>
    <property type="molecule type" value="Genomic_DNA"/>
</dbReference>
<sequence length="656" mass="69477">MAAAVGAPSPLNPAAISFVSRSESGESEAGDSPVQRCSSPDSEAQCSQPLPEGIPAMELPRQEEPEHGGGGEANGRDVIPAPAPRAGLSRQRSSSSGSLHRSGSASPPLPVMAHPGMVPTYGWGAPYPVYHVYPPPHLADGPMERSASPPAVFPNGGSPPLPTGFISVPLHAMADPGSPTSRHMYGGSPPPYGSSPPYGGSPPYGSSPPGMAGSPPGMMYLPPPPPIVHHSGEYGMAHAAAARHGRGDGGSGGGGGGRRQQQRRRRGGDDVEIFNIDSGWNVEALEDVAHLLGGDSDGWSVEAADSGNTADGGADEGGWSVVAVGEDEWVDDGDDDDDDEAEEGSPGLGRQAGTSGGPSGAAVPAQPATFNGRVLRSAEEQLLASLPRHQLRRLEAEQREADEESARLTPAARKKAAARLKTHQRLRVIAGAAAGRRLRSPQGDQTRPMMEMVRNAVFSMVMSLYGSPTSLPPTTRWLDLYAGTGAVGIEALSRGVGQCHFVEMSPWVVSKCLMPNLEACEMESAAVVHTGKAEDFLRRAQQLSRFAGGAFDFLSVCPPYELVDYEEIFDLLHASPLLHGESIVVVEYPKKLASLVRQRLGPLEKLRDRRYGRTYMAIYGPAEQEDEDNYLLVLDKLRDRQYGRTYMAIYGPAEQG</sequence>
<feature type="compositionally biased region" description="Basic and acidic residues" evidence="3">
    <location>
        <begin position="60"/>
        <end position="69"/>
    </location>
</feature>
<dbReference type="Proteomes" id="UP000008141">
    <property type="component" value="Unassembled WGS sequence"/>
</dbReference>
<feature type="region of interest" description="Disordered" evidence="3">
    <location>
        <begin position="1"/>
        <end position="109"/>
    </location>
</feature>
<dbReference type="PANTHER" id="PTHR43542:SF1">
    <property type="entry name" value="METHYLTRANSFERASE"/>
    <property type="match status" value="1"/>
</dbReference>
<feature type="region of interest" description="Disordered" evidence="3">
    <location>
        <begin position="238"/>
        <end position="271"/>
    </location>
</feature>
<accession>E1Z8X2</accession>
<dbReference type="CDD" id="cd02440">
    <property type="entry name" value="AdoMet_MTases"/>
    <property type="match status" value="1"/>
</dbReference>
<dbReference type="eggNOG" id="ENOG502QSWU">
    <property type="taxonomic scope" value="Eukaryota"/>
</dbReference>